<evidence type="ECO:0000256" key="1">
    <source>
        <dbReference type="ARBA" id="ARBA00022801"/>
    </source>
</evidence>
<name>A0A2A6B3D2_PRIPA</name>
<dbReference type="InterPro" id="IPR029058">
    <property type="entry name" value="AB_hydrolase_fold"/>
</dbReference>
<accession>A0A8R1V0D4</accession>
<evidence type="ECO:0000313" key="4">
    <source>
        <dbReference type="Proteomes" id="UP000005239"/>
    </source>
</evidence>
<evidence type="ECO:0000256" key="2">
    <source>
        <dbReference type="ARBA" id="ARBA00038334"/>
    </source>
</evidence>
<dbReference type="SUPFAM" id="SSF53474">
    <property type="entry name" value="alpha/beta-Hydrolases"/>
    <property type="match status" value="2"/>
</dbReference>
<dbReference type="GO" id="GO:0016787">
    <property type="term" value="F:hydrolase activity"/>
    <property type="evidence" value="ECO:0000318"/>
    <property type="project" value="GO_Central"/>
</dbReference>
<evidence type="ECO:0000313" key="3">
    <source>
        <dbReference type="EnsemblMetazoa" id="PPA43031.1"/>
    </source>
</evidence>
<dbReference type="Pfam" id="PF00561">
    <property type="entry name" value="Abhydrolase_1"/>
    <property type="match status" value="2"/>
</dbReference>
<dbReference type="PRINTS" id="PR00111">
    <property type="entry name" value="ABHYDROLASE"/>
</dbReference>
<reference evidence="3" key="2">
    <citation type="submission" date="2022-06" db="UniProtKB">
        <authorList>
            <consortium name="EnsemblMetazoa"/>
        </authorList>
    </citation>
    <scope>IDENTIFICATION</scope>
    <source>
        <strain evidence="3">PS312</strain>
    </source>
</reference>
<dbReference type="Gene3D" id="3.40.50.1820">
    <property type="entry name" value="alpha/beta hydrolase"/>
    <property type="match status" value="2"/>
</dbReference>
<accession>A0A2A6B3D2</accession>
<dbReference type="InterPro" id="IPR000639">
    <property type="entry name" value="Epox_hydrolase-like"/>
</dbReference>
<gene>
    <name evidence="3" type="primary">WBGene00281400</name>
</gene>
<organism evidence="3 4">
    <name type="scientific">Pristionchus pacificus</name>
    <name type="common">Parasitic nematode worm</name>
    <dbReference type="NCBI Taxonomy" id="54126"/>
    <lineage>
        <taxon>Eukaryota</taxon>
        <taxon>Metazoa</taxon>
        <taxon>Ecdysozoa</taxon>
        <taxon>Nematoda</taxon>
        <taxon>Chromadorea</taxon>
        <taxon>Rhabditida</taxon>
        <taxon>Rhabditina</taxon>
        <taxon>Diplogasteromorpha</taxon>
        <taxon>Diplogasteroidea</taxon>
        <taxon>Neodiplogasteridae</taxon>
        <taxon>Pristionchus</taxon>
    </lineage>
</organism>
<sequence length="587" mass="67910">MPGVLSRLFTKLALKSTQYFYSTLAFFYLFWRWIRSGGAALKFKERQMPKKLLDNYNHKYITLPSGINMHYVEAGVPSAPLMVMVHGYPEFWYSWRFQIDHFKDRYSVVAIDQRGYGGTSKPSKVTEYCKSLLAKDLDDLIHELGYESAVVIGHDWGGVVAWRHALSYPQSVDRLIVLNCPHPGAFGRVLSKSAKQRSFSWYMLFFQNLRIPEATVAADDFYVSPTFIPNIHSLLLVSRCALKKKENFTQEDMEAWKYTFNCLTSAINYYRCAYQFPETEKMKGKCIPKTLIVWGDDDKFLVTENAEMSAQCCEDAALRIIPGASHWVQQDEPKLMPSFLSQLLPILLRKVAQYYYCSLACFYLFWRWIWTGGAALKHKERHLPRKLIDNYSHKYISLPSGITMHYETNAPLMVMVHGFPEFWYSWRFQLDHFKDRYRVVAIDQRGYGGTSKPPNIRDYSTTLLAKDLDDLIHALGDSAVVIGHDWGGAVAWQHALLYPDSVDRLIVCNCPHPAAFSTLLQNSRNGKQQSCSWYMLFFQSSCVPEAAISSDDFHVFEQHFWGRHGLKNKENITQDDMEAWKHTFSQP</sequence>
<keyword evidence="1" id="KW-0378">Hydrolase</keyword>
<dbReference type="PRINTS" id="PR00412">
    <property type="entry name" value="EPOXHYDRLASE"/>
</dbReference>
<keyword evidence="4" id="KW-1185">Reference proteome</keyword>
<dbReference type="GO" id="GO:0004301">
    <property type="term" value="F:epoxide hydrolase activity"/>
    <property type="evidence" value="ECO:0007669"/>
    <property type="project" value="UniProtKB-ARBA"/>
</dbReference>
<proteinExistence type="inferred from homology"/>
<dbReference type="EnsemblMetazoa" id="PPA43031.1">
    <property type="protein sequence ID" value="PPA43031.1"/>
    <property type="gene ID" value="WBGene00281400"/>
</dbReference>
<reference evidence="4" key="1">
    <citation type="journal article" date="2008" name="Nat. Genet.">
        <title>The Pristionchus pacificus genome provides a unique perspective on nematode lifestyle and parasitism.</title>
        <authorList>
            <person name="Dieterich C."/>
            <person name="Clifton S.W."/>
            <person name="Schuster L.N."/>
            <person name="Chinwalla A."/>
            <person name="Delehaunty K."/>
            <person name="Dinkelacker I."/>
            <person name="Fulton L."/>
            <person name="Fulton R."/>
            <person name="Godfrey J."/>
            <person name="Minx P."/>
            <person name="Mitreva M."/>
            <person name="Roeseler W."/>
            <person name="Tian H."/>
            <person name="Witte H."/>
            <person name="Yang S.P."/>
            <person name="Wilson R.K."/>
            <person name="Sommer R.J."/>
        </authorList>
    </citation>
    <scope>NUCLEOTIDE SEQUENCE [LARGE SCALE GENOMIC DNA]</scope>
    <source>
        <strain evidence="4">PS312</strain>
    </source>
</reference>
<dbReference type="Proteomes" id="UP000005239">
    <property type="component" value="Unassembled WGS sequence"/>
</dbReference>
<protein>
    <submittedName>
        <fullName evidence="3">Hydrolase</fullName>
    </submittedName>
</protein>
<dbReference type="AlphaFoldDB" id="A0A2A6B3D2"/>
<comment type="similarity">
    <text evidence="2">Belongs to the AB hydrolase superfamily. Epoxide hydrolase family.</text>
</comment>
<dbReference type="InterPro" id="IPR000073">
    <property type="entry name" value="AB_hydrolase_1"/>
</dbReference>
<dbReference type="PANTHER" id="PTHR43329">
    <property type="entry name" value="EPOXIDE HYDROLASE"/>
    <property type="match status" value="1"/>
</dbReference>